<evidence type="ECO:0000313" key="1">
    <source>
        <dbReference type="EMBL" id="KGQ32308.1"/>
    </source>
</evidence>
<evidence type="ECO:0000313" key="2">
    <source>
        <dbReference type="Proteomes" id="UP000030418"/>
    </source>
</evidence>
<comment type="caution">
    <text evidence="1">The sequence shown here is derived from an EMBL/GenBank/DDBJ whole genome shotgun (WGS) entry which is preliminary data.</text>
</comment>
<protein>
    <submittedName>
        <fullName evidence="1">Uncharacterized protein</fullName>
    </submittedName>
</protein>
<reference evidence="1 2" key="1">
    <citation type="submission" date="2014-08" db="EMBL/GenBank/DDBJ databases">
        <title>Chaperone-usher fimbriae in a diverse selection of Gallibacterium genomes.</title>
        <authorList>
            <person name="Kudirkiene E."/>
            <person name="Bager R.J."/>
            <person name="Johnson T.J."/>
            <person name="Bojesen A.M."/>
        </authorList>
    </citation>
    <scope>NUCLEOTIDE SEQUENCE [LARGE SCALE GENOMIC DNA]</scope>
    <source>
        <strain evidence="1 2">CCM5976</strain>
    </source>
</reference>
<dbReference type="Proteomes" id="UP000030418">
    <property type="component" value="Unassembled WGS sequence"/>
</dbReference>
<organism evidence="1 2">
    <name type="scientific">Gallibacterium genomosp. 2</name>
    <dbReference type="NCBI Taxonomy" id="155517"/>
    <lineage>
        <taxon>Bacteria</taxon>
        <taxon>Pseudomonadati</taxon>
        <taxon>Pseudomonadota</taxon>
        <taxon>Gammaproteobacteria</taxon>
        <taxon>Pasteurellales</taxon>
        <taxon>Pasteurellaceae</taxon>
        <taxon>Gallibacterium</taxon>
    </lineage>
</organism>
<dbReference type="EMBL" id="JPXY01000024">
    <property type="protein sequence ID" value="KGQ32308.1"/>
    <property type="molecule type" value="Genomic_DNA"/>
</dbReference>
<proteinExistence type="predicted"/>
<name>A0A0A2XJD7_9PAST</name>
<sequence length="361" mass="42942">MRTVMSKKEAVYIYACKENKPLIEDKITEDDLSVIKIDEYDIKFFHDTLLSFCFFDAIIDPEKISDSISSNYWRLYFFKNTVYEQIIEVKFLPLDVAKKYENDNKTLPAAKLVYNEVQTNFDSNNTEIERIEKIDRAFTPQEQEIMSSFLRSSKTIKKEYYHKLSTHFEHIDSYGVSFFSISGLFPEKHFQRRILLTALAVAYQQVMEKLNSELKNIVTSNDKLIEIKKLKDLYIKIAKFNSLFFFKYPVKANRYIKEFWIKLDKCFYITENNNQLMNKLDNMHYILDDNFKSKLTAERENFKKQELTLINEKLDQIANHLLELTEVMSNLSKTLTVENRKPKEYQGIVGFIKRLVEYVIK</sequence>
<dbReference type="AlphaFoldDB" id="A0A0A2XJD7"/>
<keyword evidence="2" id="KW-1185">Reference proteome</keyword>
<gene>
    <name evidence="1" type="ORF">P375_05805</name>
</gene>
<accession>A0A0A2XJD7</accession>